<name>A0A382JNV4_9ZZZZ</name>
<reference evidence="2" key="1">
    <citation type="submission" date="2018-05" db="EMBL/GenBank/DDBJ databases">
        <authorList>
            <person name="Lanie J.A."/>
            <person name="Ng W.-L."/>
            <person name="Kazmierczak K.M."/>
            <person name="Andrzejewski T.M."/>
            <person name="Davidsen T.M."/>
            <person name="Wayne K.J."/>
            <person name="Tettelin H."/>
            <person name="Glass J.I."/>
            <person name="Rusch D."/>
            <person name="Podicherti R."/>
            <person name="Tsui H.-C.T."/>
            <person name="Winkler M.E."/>
        </authorList>
    </citation>
    <scope>NUCLEOTIDE SEQUENCE</scope>
</reference>
<dbReference type="InterPro" id="IPR036425">
    <property type="entry name" value="MoaB/Mog-like_dom_sf"/>
</dbReference>
<dbReference type="InterPro" id="IPR001453">
    <property type="entry name" value="MoaB/Mog_dom"/>
</dbReference>
<gene>
    <name evidence="2" type="ORF">METZ01_LOCUS265737</name>
</gene>
<proteinExistence type="predicted"/>
<protein>
    <recommendedName>
        <fullName evidence="1">MoaB/Mog domain-containing protein</fullName>
    </recommendedName>
</protein>
<organism evidence="2">
    <name type="scientific">marine metagenome</name>
    <dbReference type="NCBI Taxonomy" id="408172"/>
    <lineage>
        <taxon>unclassified sequences</taxon>
        <taxon>metagenomes</taxon>
        <taxon>ecological metagenomes</taxon>
    </lineage>
</organism>
<dbReference type="PANTHER" id="PTHR13939:SF0">
    <property type="entry name" value="NMN AMIDOHYDROLASE-LIKE PROTEIN YFAY"/>
    <property type="match status" value="1"/>
</dbReference>
<dbReference type="Gene3D" id="3.40.980.10">
    <property type="entry name" value="MoaB/Mog-like domain"/>
    <property type="match status" value="1"/>
</dbReference>
<dbReference type="InterPro" id="IPR056596">
    <property type="entry name" value="FLAD1_M"/>
</dbReference>
<dbReference type="AlphaFoldDB" id="A0A382JNV4"/>
<dbReference type="SUPFAM" id="SSF53218">
    <property type="entry name" value="Molybdenum cofactor biosynthesis proteins"/>
    <property type="match status" value="1"/>
</dbReference>
<dbReference type="InterPro" id="IPR050101">
    <property type="entry name" value="CinA"/>
</dbReference>
<dbReference type="SMART" id="SM00852">
    <property type="entry name" value="MoCF_biosynth"/>
    <property type="match status" value="1"/>
</dbReference>
<dbReference type="EMBL" id="UINC01075062">
    <property type="protein sequence ID" value="SVC12883.1"/>
    <property type="molecule type" value="Genomic_DNA"/>
</dbReference>
<dbReference type="Pfam" id="PF00994">
    <property type="entry name" value="MoCF_biosynth"/>
    <property type="match status" value="1"/>
</dbReference>
<feature type="domain" description="MoaB/Mog" evidence="1">
    <location>
        <begin position="7"/>
        <end position="167"/>
    </location>
</feature>
<dbReference type="Pfam" id="PF24102">
    <property type="entry name" value="FLAD1_M"/>
    <property type="match status" value="1"/>
</dbReference>
<evidence type="ECO:0000259" key="1">
    <source>
        <dbReference type="SMART" id="SM00852"/>
    </source>
</evidence>
<sequence>MSKLTAGIIVIGDEILSGRTQDTNSNFMSKQLIQAGIKLDEIRVIQDNRDSIIQNILHFHKTYTYVFTTGGIGPTHDDITSESISSAFNEKYCFHPKAFKILEEHYPKGEFNEGRQKMAKMPENAKLIINPLTAAPGFVIKNVYVLPGVPEIMQKMFVSLLRIIEKGSPKKTITLNTNLYESTIAIGLATIQNKYLDCSIGSYPYFNYINKTSGVHIVVSSWSLNNLDNIVEEIKKMILLLGGKSSIV</sequence>
<dbReference type="PANTHER" id="PTHR13939">
    <property type="entry name" value="NICOTINAMIDE-NUCLEOTIDE AMIDOHYDROLASE PNCC"/>
    <property type="match status" value="1"/>
</dbReference>
<evidence type="ECO:0000313" key="2">
    <source>
        <dbReference type="EMBL" id="SVC12883.1"/>
    </source>
</evidence>
<accession>A0A382JNV4</accession>
<dbReference type="CDD" id="cd00885">
    <property type="entry name" value="cinA"/>
    <property type="match status" value="1"/>
</dbReference>